<organism evidence="1 2">
    <name type="scientific">Cardamine amara subsp. amara</name>
    <dbReference type="NCBI Taxonomy" id="228776"/>
    <lineage>
        <taxon>Eukaryota</taxon>
        <taxon>Viridiplantae</taxon>
        <taxon>Streptophyta</taxon>
        <taxon>Embryophyta</taxon>
        <taxon>Tracheophyta</taxon>
        <taxon>Spermatophyta</taxon>
        <taxon>Magnoliopsida</taxon>
        <taxon>eudicotyledons</taxon>
        <taxon>Gunneridae</taxon>
        <taxon>Pentapetalae</taxon>
        <taxon>rosids</taxon>
        <taxon>malvids</taxon>
        <taxon>Brassicales</taxon>
        <taxon>Brassicaceae</taxon>
        <taxon>Cardamineae</taxon>
        <taxon>Cardamine</taxon>
    </lineage>
</organism>
<dbReference type="EMBL" id="JBANAX010000282">
    <property type="protein sequence ID" value="KAL1215903.1"/>
    <property type="molecule type" value="Genomic_DNA"/>
</dbReference>
<keyword evidence="2" id="KW-1185">Reference proteome</keyword>
<protein>
    <recommendedName>
        <fullName evidence="3">Copia protein</fullName>
    </recommendedName>
</protein>
<evidence type="ECO:0008006" key="3">
    <source>
        <dbReference type="Google" id="ProtNLM"/>
    </source>
</evidence>
<gene>
    <name evidence="1" type="ORF">V5N11_029182</name>
</gene>
<dbReference type="CDD" id="cd09272">
    <property type="entry name" value="RNase_HI_RT_Ty1"/>
    <property type="match status" value="1"/>
</dbReference>
<name>A0ABD1BBB9_CARAN</name>
<sequence>MATSSNHAELIALHEASRECVWLRLISQHIQSSSGIHINTEPTILYEDNAACVVQTKEGYIKSDRTKHIPPKLFSHTKELGKAKAIEVQYIRSCDNVADLFTKSLPTTIFKKYVHNIGMRHQRYL</sequence>
<evidence type="ECO:0000313" key="2">
    <source>
        <dbReference type="Proteomes" id="UP001558713"/>
    </source>
</evidence>
<comment type="caution">
    <text evidence="1">The sequence shown here is derived from an EMBL/GenBank/DDBJ whole genome shotgun (WGS) entry which is preliminary data.</text>
</comment>
<proteinExistence type="predicted"/>
<accession>A0ABD1BBB9</accession>
<dbReference type="AlphaFoldDB" id="A0ABD1BBB9"/>
<reference evidence="1 2" key="1">
    <citation type="submission" date="2024-04" db="EMBL/GenBank/DDBJ databases">
        <title>Genome assembly C_amara_ONT_v2.</title>
        <authorList>
            <person name="Yant L."/>
            <person name="Moore C."/>
            <person name="Slenker M."/>
        </authorList>
    </citation>
    <scope>NUCLEOTIDE SEQUENCE [LARGE SCALE GENOMIC DNA]</scope>
    <source>
        <tissue evidence="1">Leaf</tissue>
    </source>
</reference>
<dbReference type="Proteomes" id="UP001558713">
    <property type="component" value="Unassembled WGS sequence"/>
</dbReference>
<evidence type="ECO:0000313" key="1">
    <source>
        <dbReference type="EMBL" id="KAL1215903.1"/>
    </source>
</evidence>